<dbReference type="WBParaSite" id="SSLN_0000146901-mRNA-1">
    <property type="protein sequence ID" value="SSLN_0000146901-mRNA-1"/>
    <property type="gene ID" value="SSLN_0000146901"/>
</dbReference>
<dbReference type="Pfam" id="PF07679">
    <property type="entry name" value="I-set"/>
    <property type="match status" value="3"/>
</dbReference>
<keyword evidence="2" id="KW-0677">Repeat</keyword>
<dbReference type="InterPro" id="IPR003599">
    <property type="entry name" value="Ig_sub"/>
</dbReference>
<sequence>MEIPTAQQVVSKEELQELQLQMAGVTPEQLATLVQPQEMKAETSVTSSETQEMRQVRAEPPQLQQDLAKTEVELEVTEKKEEVKQVEKPREEVKEVEAVPTEERQETPRPVEEQTSKAPRIPPEEKTAQTSQSDVLEETTQEIAGERPEAQAIPSVLEQTEVTAQVGDVRQPEVQSAELKFLKPLQAEVLDRALEFECQIQTDLQPVNIRWLHDGQELRQSTKYETTFFEELGTARLTVKEVGPADAGEYACVVTRDILEPSEPQPEKKSIISHTIVTLTDKTVESEVQETFDTEGEKESGQSSPLFEVELAPVQVTEGDEIYLSAVVKGVPQPTEVTWKHNGVVLQQDTSDSIIYYLPESGLCELTISEAFPEDAGVYEVEAQNPYGMAVSQTEVQVNDAESAAGSTVEITSPLEEVVQTAREMEILVQPTEELAPIEVLKDKREETTLVSLPAVTEAQPFVQTAEVQGPKEVLPAEVQRTEHKFQLQADVPVEAPSAEMSTDLEVRPAETREVPSTDVVDAPIPALALIQDLHPTTELQEGQDVQLIFEVTEIPETSVTWLKEEQIISSGEHYVVEFDQGVGRLTIAAAKLEDSGLYRSKIQTPTQEMELQLPLIIPRE</sequence>
<dbReference type="SMART" id="SM00408">
    <property type="entry name" value="IGc2"/>
    <property type="match status" value="3"/>
</dbReference>
<evidence type="ECO:0000256" key="2">
    <source>
        <dbReference type="ARBA" id="ARBA00022737"/>
    </source>
</evidence>
<dbReference type="PANTHER" id="PTHR13817:SF164">
    <property type="entry name" value="ZORMIN, ISOFORM J"/>
    <property type="match status" value="1"/>
</dbReference>
<dbReference type="SMART" id="SM00409">
    <property type="entry name" value="IG"/>
    <property type="match status" value="3"/>
</dbReference>
<dbReference type="FunFam" id="2.60.40.10:FF:000080">
    <property type="entry name" value="Myosin light chain kinase, smooth muscle"/>
    <property type="match status" value="1"/>
</dbReference>
<reference evidence="6 7" key="2">
    <citation type="submission" date="2018-11" db="EMBL/GenBank/DDBJ databases">
        <authorList>
            <consortium name="Pathogen Informatics"/>
        </authorList>
    </citation>
    <scope>NUCLEOTIDE SEQUENCE [LARGE SCALE GENOMIC DNA]</scope>
    <source>
        <strain evidence="6 7">NST_G2</strain>
    </source>
</reference>
<name>A0A183SB16_SCHSO</name>
<evidence type="ECO:0000313" key="7">
    <source>
        <dbReference type="Proteomes" id="UP000275846"/>
    </source>
</evidence>
<dbReference type="InterPro" id="IPR036179">
    <property type="entry name" value="Ig-like_dom_sf"/>
</dbReference>
<organism evidence="8">
    <name type="scientific">Schistocephalus solidus</name>
    <name type="common">Tapeworm</name>
    <dbReference type="NCBI Taxonomy" id="70667"/>
    <lineage>
        <taxon>Eukaryota</taxon>
        <taxon>Metazoa</taxon>
        <taxon>Spiralia</taxon>
        <taxon>Lophotrochozoa</taxon>
        <taxon>Platyhelminthes</taxon>
        <taxon>Cestoda</taxon>
        <taxon>Eucestoda</taxon>
        <taxon>Diphyllobothriidea</taxon>
        <taxon>Diphyllobothriidae</taxon>
        <taxon>Schistocephalus</taxon>
    </lineage>
</organism>
<dbReference type="InterPro" id="IPR003598">
    <property type="entry name" value="Ig_sub2"/>
</dbReference>
<dbReference type="InterPro" id="IPR013783">
    <property type="entry name" value="Ig-like_fold"/>
</dbReference>
<dbReference type="InterPro" id="IPR013098">
    <property type="entry name" value="Ig_I-set"/>
</dbReference>
<feature type="region of interest" description="Disordered" evidence="4">
    <location>
        <begin position="35"/>
        <end position="139"/>
    </location>
</feature>
<dbReference type="EMBL" id="UYSU01003015">
    <property type="protein sequence ID" value="VDL87708.1"/>
    <property type="molecule type" value="Genomic_DNA"/>
</dbReference>
<evidence type="ECO:0000256" key="1">
    <source>
        <dbReference type="ARBA" id="ARBA00006692"/>
    </source>
</evidence>
<keyword evidence="3" id="KW-0393">Immunoglobulin domain</keyword>
<dbReference type="PANTHER" id="PTHR13817">
    <property type="entry name" value="TITIN"/>
    <property type="match status" value="1"/>
</dbReference>
<dbReference type="Proteomes" id="UP000275846">
    <property type="component" value="Unassembled WGS sequence"/>
</dbReference>
<evidence type="ECO:0000256" key="3">
    <source>
        <dbReference type="ARBA" id="ARBA00023319"/>
    </source>
</evidence>
<dbReference type="OrthoDB" id="6278329at2759"/>
<dbReference type="Gene3D" id="2.60.40.10">
    <property type="entry name" value="Immunoglobulins"/>
    <property type="match status" value="3"/>
</dbReference>
<dbReference type="InterPro" id="IPR050964">
    <property type="entry name" value="Striated_Muscle_Regulatory"/>
</dbReference>
<proteinExistence type="inferred from homology"/>
<evidence type="ECO:0000259" key="5">
    <source>
        <dbReference type="PROSITE" id="PS50835"/>
    </source>
</evidence>
<gene>
    <name evidence="6" type="ORF">SSLN_LOCUS1414</name>
</gene>
<comment type="similarity">
    <text evidence="1">Belongs to the protein kinase superfamily. CAMK Ser/Thr protein kinase family.</text>
</comment>
<dbReference type="STRING" id="70667.A0A183SB16"/>
<feature type="domain" description="Ig-like" evidence="5">
    <location>
        <begin position="172"/>
        <end position="273"/>
    </location>
</feature>
<dbReference type="SUPFAM" id="SSF48726">
    <property type="entry name" value="Immunoglobulin"/>
    <property type="match status" value="3"/>
</dbReference>
<protein>
    <submittedName>
        <fullName evidence="8">Titin</fullName>
    </submittedName>
</protein>
<reference evidence="8" key="1">
    <citation type="submission" date="2016-06" db="UniProtKB">
        <authorList>
            <consortium name="WormBaseParasite"/>
        </authorList>
    </citation>
    <scope>IDENTIFICATION</scope>
</reference>
<evidence type="ECO:0000256" key="4">
    <source>
        <dbReference type="SAM" id="MobiDB-lite"/>
    </source>
</evidence>
<evidence type="ECO:0000313" key="8">
    <source>
        <dbReference type="WBParaSite" id="SSLN_0000146901-mRNA-1"/>
    </source>
</evidence>
<dbReference type="AlphaFoldDB" id="A0A183SB16"/>
<keyword evidence="7" id="KW-1185">Reference proteome</keyword>
<dbReference type="InterPro" id="IPR007110">
    <property type="entry name" value="Ig-like_dom"/>
</dbReference>
<dbReference type="PROSITE" id="PS50835">
    <property type="entry name" value="IG_LIKE"/>
    <property type="match status" value="3"/>
</dbReference>
<feature type="domain" description="Ig-like" evidence="5">
    <location>
        <begin position="305"/>
        <end position="399"/>
    </location>
</feature>
<feature type="compositionally biased region" description="Basic and acidic residues" evidence="4">
    <location>
        <begin position="68"/>
        <end position="115"/>
    </location>
</feature>
<accession>A0A183SB16</accession>
<feature type="domain" description="Ig-like" evidence="5">
    <location>
        <begin position="526"/>
        <end position="613"/>
    </location>
</feature>
<dbReference type="CDD" id="cd00096">
    <property type="entry name" value="Ig"/>
    <property type="match status" value="2"/>
</dbReference>
<evidence type="ECO:0000313" key="6">
    <source>
        <dbReference type="EMBL" id="VDL87708.1"/>
    </source>
</evidence>